<dbReference type="FunFam" id="1.20.1420.30:FF:000059">
    <property type="entry name" value="Ca(2+)/H(+) antiporter"/>
    <property type="match status" value="1"/>
</dbReference>
<proteinExistence type="inferred from homology"/>
<evidence type="ECO:0000259" key="8">
    <source>
        <dbReference type="Pfam" id="PF01699"/>
    </source>
</evidence>
<feature type="transmembrane region" description="Helical" evidence="7">
    <location>
        <begin position="135"/>
        <end position="152"/>
    </location>
</feature>
<keyword evidence="3" id="KW-0813">Transport</keyword>
<evidence type="ECO:0000256" key="2">
    <source>
        <dbReference type="ARBA" id="ARBA00005364"/>
    </source>
</evidence>
<keyword evidence="6 7" id="KW-0472">Membrane</keyword>
<feature type="transmembrane region" description="Helical" evidence="7">
    <location>
        <begin position="231"/>
        <end position="251"/>
    </location>
</feature>
<evidence type="ECO:0000256" key="5">
    <source>
        <dbReference type="ARBA" id="ARBA00022989"/>
    </source>
</evidence>
<evidence type="ECO:0000256" key="4">
    <source>
        <dbReference type="ARBA" id="ARBA00022692"/>
    </source>
</evidence>
<comment type="similarity">
    <text evidence="2">Belongs to the Ca(2+):cation antiporter (CaCA) (TC 2.A.19) family. SLC24A subfamily.</text>
</comment>
<dbReference type="PANTHER" id="PTHR10846">
    <property type="entry name" value="SODIUM/POTASSIUM/CALCIUM EXCHANGER"/>
    <property type="match status" value="1"/>
</dbReference>
<evidence type="ECO:0000256" key="7">
    <source>
        <dbReference type="SAM" id="Phobius"/>
    </source>
</evidence>
<comment type="caution">
    <text evidence="9">The sequence shown here is derived from an EMBL/GenBank/DDBJ whole genome shotgun (WGS) entry which is preliminary data.</text>
</comment>
<gene>
    <name evidence="9" type="ORF">PPENT_87.1.T1400023</name>
</gene>
<comment type="subcellular location">
    <subcellularLocation>
        <location evidence="1">Membrane</location>
        <topology evidence="1">Multi-pass membrane protein</topology>
    </subcellularLocation>
</comment>
<dbReference type="AlphaFoldDB" id="A0A8S1XUY2"/>
<dbReference type="GO" id="GO:0005262">
    <property type="term" value="F:calcium channel activity"/>
    <property type="evidence" value="ECO:0007669"/>
    <property type="project" value="TreeGrafter"/>
</dbReference>
<feature type="domain" description="Sodium/calcium exchanger membrane region" evidence="8">
    <location>
        <begin position="7"/>
        <end position="151"/>
    </location>
</feature>
<evidence type="ECO:0000256" key="1">
    <source>
        <dbReference type="ARBA" id="ARBA00004141"/>
    </source>
</evidence>
<organism evidence="9 10">
    <name type="scientific">Paramecium pentaurelia</name>
    <dbReference type="NCBI Taxonomy" id="43138"/>
    <lineage>
        <taxon>Eukaryota</taxon>
        <taxon>Sar</taxon>
        <taxon>Alveolata</taxon>
        <taxon>Ciliophora</taxon>
        <taxon>Intramacronucleata</taxon>
        <taxon>Oligohymenophorea</taxon>
        <taxon>Peniculida</taxon>
        <taxon>Parameciidae</taxon>
        <taxon>Paramecium</taxon>
    </lineage>
</organism>
<keyword evidence="10" id="KW-1185">Reference proteome</keyword>
<feature type="transmembrane region" description="Helical" evidence="7">
    <location>
        <begin position="67"/>
        <end position="92"/>
    </location>
</feature>
<name>A0A8S1XUY2_9CILI</name>
<reference evidence="9" key="1">
    <citation type="submission" date="2021-01" db="EMBL/GenBank/DDBJ databases">
        <authorList>
            <consortium name="Genoscope - CEA"/>
            <person name="William W."/>
        </authorList>
    </citation>
    <scope>NUCLEOTIDE SEQUENCE</scope>
</reference>
<evidence type="ECO:0000313" key="10">
    <source>
        <dbReference type="Proteomes" id="UP000689195"/>
    </source>
</evidence>
<dbReference type="Proteomes" id="UP000689195">
    <property type="component" value="Unassembled WGS sequence"/>
</dbReference>
<sequence>MIILSAIFFYVLSGQTYLSNEYLMPCLESLSTKWHLSETGTGILMALGMSIPELTTNILSCFKSSRIGYGFGAIVGSGVFDFTVCFGLMSLFSNYYHKRALRMNLKALMRDIYVYLLTLLFLTFVFWDYEISLTEALILTLFYPSYLLYSLVQMEQKDDFQLSHQKHHFPTLLQFLDFHPEQAEDLDVDGKEIGQENQQDTEQQQQDQQPSKILLPFTMLFKLTIPKHPEFAFIIISFYCFLTVNVTMTVVDEFVEQFAVSPAFVGLTIASWGGNIQDVLNASLAAKNKKTELATSSIIGSQIMNLQICLGFPWVLTMLIWQRNITFYDETISQSMLAIMTVVLTSFFLMLQQKLRLTYKLGVMLLSIYLLYFIYELLQQ</sequence>
<evidence type="ECO:0000256" key="6">
    <source>
        <dbReference type="ARBA" id="ARBA00023136"/>
    </source>
</evidence>
<dbReference type="InterPro" id="IPR004837">
    <property type="entry name" value="NaCa_Exmemb"/>
</dbReference>
<dbReference type="InterPro" id="IPR004481">
    <property type="entry name" value="K/Na/Ca-exchanger"/>
</dbReference>
<keyword evidence="3" id="KW-0050">Antiport</keyword>
<dbReference type="PANTHER" id="PTHR10846:SF8">
    <property type="entry name" value="INNER MEMBRANE PROTEIN YRBG"/>
    <property type="match status" value="1"/>
</dbReference>
<dbReference type="OrthoDB" id="2127281at2759"/>
<dbReference type="EMBL" id="CAJJDO010000140">
    <property type="protein sequence ID" value="CAD8205189.1"/>
    <property type="molecule type" value="Genomic_DNA"/>
</dbReference>
<dbReference type="Pfam" id="PF01699">
    <property type="entry name" value="Na_Ca_ex"/>
    <property type="match status" value="2"/>
</dbReference>
<protein>
    <recommendedName>
        <fullName evidence="8">Sodium/calcium exchanger membrane region domain-containing protein</fullName>
    </recommendedName>
</protein>
<accession>A0A8S1XUY2</accession>
<dbReference type="GO" id="GO:0005886">
    <property type="term" value="C:plasma membrane"/>
    <property type="evidence" value="ECO:0007669"/>
    <property type="project" value="TreeGrafter"/>
</dbReference>
<evidence type="ECO:0000256" key="3">
    <source>
        <dbReference type="ARBA" id="ARBA00022449"/>
    </source>
</evidence>
<dbReference type="GO" id="GO:0008273">
    <property type="term" value="F:calcium, potassium:sodium antiporter activity"/>
    <property type="evidence" value="ECO:0007669"/>
    <property type="project" value="TreeGrafter"/>
</dbReference>
<feature type="transmembrane region" description="Helical" evidence="7">
    <location>
        <begin position="332"/>
        <end position="350"/>
    </location>
</feature>
<feature type="transmembrane region" description="Helical" evidence="7">
    <location>
        <begin position="257"/>
        <end position="276"/>
    </location>
</feature>
<keyword evidence="4 7" id="KW-0812">Transmembrane</keyword>
<feature type="transmembrane region" description="Helical" evidence="7">
    <location>
        <begin position="297"/>
        <end position="320"/>
    </location>
</feature>
<evidence type="ECO:0000313" key="9">
    <source>
        <dbReference type="EMBL" id="CAD8205189.1"/>
    </source>
</evidence>
<feature type="transmembrane region" description="Helical" evidence="7">
    <location>
        <begin position="112"/>
        <end position="129"/>
    </location>
</feature>
<keyword evidence="5 7" id="KW-1133">Transmembrane helix</keyword>
<feature type="transmembrane region" description="Helical" evidence="7">
    <location>
        <begin position="357"/>
        <end position="375"/>
    </location>
</feature>
<feature type="domain" description="Sodium/calcium exchanger membrane region" evidence="8">
    <location>
        <begin position="234"/>
        <end position="375"/>
    </location>
</feature>
<dbReference type="GO" id="GO:0006874">
    <property type="term" value="P:intracellular calcium ion homeostasis"/>
    <property type="evidence" value="ECO:0007669"/>
    <property type="project" value="TreeGrafter"/>
</dbReference>